<dbReference type="Gene3D" id="1.10.565.10">
    <property type="entry name" value="Retinoid X Receptor"/>
    <property type="match status" value="1"/>
</dbReference>
<keyword evidence="3" id="KW-0675">Receptor</keyword>
<gene>
    <name evidence="4" type="ORF">DPMN_010147</name>
</gene>
<name>A0A9D4N0Z5_DREPO</name>
<dbReference type="Proteomes" id="UP000828390">
    <property type="component" value="Unassembled WGS sequence"/>
</dbReference>
<reference evidence="4" key="1">
    <citation type="journal article" date="2019" name="bioRxiv">
        <title>The Genome of the Zebra Mussel, Dreissena polymorpha: A Resource for Invasive Species Research.</title>
        <authorList>
            <person name="McCartney M.A."/>
            <person name="Auch B."/>
            <person name="Kono T."/>
            <person name="Mallez S."/>
            <person name="Zhang Y."/>
            <person name="Obille A."/>
            <person name="Becker A."/>
            <person name="Abrahante J.E."/>
            <person name="Garbe J."/>
            <person name="Badalamenti J.P."/>
            <person name="Herman A."/>
            <person name="Mangelson H."/>
            <person name="Liachko I."/>
            <person name="Sullivan S."/>
            <person name="Sone E.D."/>
            <person name="Koren S."/>
            <person name="Silverstein K.A.T."/>
            <person name="Beckman K.B."/>
            <person name="Gohl D.M."/>
        </authorList>
    </citation>
    <scope>NUCLEOTIDE SEQUENCE</scope>
    <source>
        <strain evidence="4">Duluth1</strain>
        <tissue evidence="4">Whole animal</tissue>
    </source>
</reference>
<accession>A0A9D4N0Z5</accession>
<organism evidence="4 5">
    <name type="scientific">Dreissena polymorpha</name>
    <name type="common">Zebra mussel</name>
    <name type="synonym">Mytilus polymorpha</name>
    <dbReference type="NCBI Taxonomy" id="45954"/>
    <lineage>
        <taxon>Eukaryota</taxon>
        <taxon>Metazoa</taxon>
        <taxon>Spiralia</taxon>
        <taxon>Lophotrochozoa</taxon>
        <taxon>Mollusca</taxon>
        <taxon>Bivalvia</taxon>
        <taxon>Autobranchia</taxon>
        <taxon>Heteroconchia</taxon>
        <taxon>Euheterodonta</taxon>
        <taxon>Imparidentia</taxon>
        <taxon>Neoheterodontei</taxon>
        <taxon>Myida</taxon>
        <taxon>Dreissenoidea</taxon>
        <taxon>Dreissenidae</taxon>
        <taxon>Dreissena</taxon>
    </lineage>
</organism>
<evidence type="ECO:0000313" key="5">
    <source>
        <dbReference type="Proteomes" id="UP000828390"/>
    </source>
</evidence>
<dbReference type="AlphaFoldDB" id="A0A9D4N0Z5"/>
<dbReference type="EMBL" id="JAIWYP010000001">
    <property type="protein sequence ID" value="KAH3886146.1"/>
    <property type="molecule type" value="Genomic_DNA"/>
</dbReference>
<dbReference type="SUPFAM" id="SSF48508">
    <property type="entry name" value="Nuclear receptor ligand-binding domain"/>
    <property type="match status" value="1"/>
</dbReference>
<reference evidence="4" key="2">
    <citation type="submission" date="2020-11" db="EMBL/GenBank/DDBJ databases">
        <authorList>
            <person name="McCartney M.A."/>
            <person name="Auch B."/>
            <person name="Kono T."/>
            <person name="Mallez S."/>
            <person name="Becker A."/>
            <person name="Gohl D.M."/>
            <person name="Silverstein K.A.T."/>
            <person name="Koren S."/>
            <person name="Bechman K.B."/>
            <person name="Herman A."/>
            <person name="Abrahante J.E."/>
            <person name="Garbe J."/>
        </authorList>
    </citation>
    <scope>NUCLEOTIDE SEQUENCE</scope>
    <source>
        <strain evidence="4">Duluth1</strain>
        <tissue evidence="4">Whole animal</tissue>
    </source>
</reference>
<keyword evidence="5" id="KW-1185">Reference proteome</keyword>
<comment type="caution">
    <text evidence="4">The sequence shown here is derived from an EMBL/GenBank/DDBJ whole genome shotgun (WGS) entry which is preliminary data.</text>
</comment>
<evidence type="ECO:0000256" key="2">
    <source>
        <dbReference type="ARBA" id="ARBA00023163"/>
    </source>
</evidence>
<sequence length="56" mass="6063">MTQVLTSIQLGVRGMLSFAMDVPGFQELDSEDQASLLKGKTAISFSQVFTYSESAT</sequence>
<dbReference type="InterPro" id="IPR035500">
    <property type="entry name" value="NHR-like_dom_sf"/>
</dbReference>
<evidence type="ECO:0000256" key="3">
    <source>
        <dbReference type="ARBA" id="ARBA00023170"/>
    </source>
</evidence>
<evidence type="ECO:0000256" key="1">
    <source>
        <dbReference type="ARBA" id="ARBA00023015"/>
    </source>
</evidence>
<keyword evidence="2" id="KW-0804">Transcription</keyword>
<protein>
    <submittedName>
        <fullName evidence="4">Uncharacterized protein</fullName>
    </submittedName>
</protein>
<evidence type="ECO:0000313" key="4">
    <source>
        <dbReference type="EMBL" id="KAH3886146.1"/>
    </source>
</evidence>
<keyword evidence="1" id="KW-0805">Transcription regulation</keyword>
<proteinExistence type="predicted"/>